<dbReference type="GO" id="GO:0042048">
    <property type="term" value="P:olfactory behavior"/>
    <property type="evidence" value="ECO:0007669"/>
    <property type="project" value="TreeGrafter"/>
</dbReference>
<accession>A0A2G5TRH5</accession>
<keyword evidence="1" id="KW-0812">Transmembrane</keyword>
<protein>
    <recommendedName>
        <fullName evidence="4">7TM GPCR serpentine receptor class x (Srx) domain-containing protein</fullName>
    </recommendedName>
</protein>
<dbReference type="SUPFAM" id="SSF81321">
    <property type="entry name" value="Family A G protein-coupled receptor-like"/>
    <property type="match status" value="1"/>
</dbReference>
<dbReference type="Pfam" id="PF10326">
    <property type="entry name" value="7TM_GPCR_Str"/>
    <property type="match status" value="1"/>
</dbReference>
<reference evidence="3" key="1">
    <citation type="submission" date="2017-10" db="EMBL/GenBank/DDBJ databases">
        <title>Rapid genome shrinkage in a self-fertile nematode reveals novel sperm competition proteins.</title>
        <authorList>
            <person name="Yin D."/>
            <person name="Schwarz E.M."/>
            <person name="Thomas C.G."/>
            <person name="Felde R.L."/>
            <person name="Korf I.F."/>
            <person name="Cutter A.D."/>
            <person name="Schartner C.M."/>
            <person name="Ralston E.J."/>
            <person name="Meyer B.J."/>
            <person name="Haag E.S."/>
        </authorList>
    </citation>
    <scope>NUCLEOTIDE SEQUENCE [LARGE SCALE GENOMIC DNA]</scope>
    <source>
        <strain evidence="3">JU1422</strain>
    </source>
</reference>
<evidence type="ECO:0000256" key="1">
    <source>
        <dbReference type="SAM" id="Phobius"/>
    </source>
</evidence>
<dbReference type="GO" id="GO:0005886">
    <property type="term" value="C:plasma membrane"/>
    <property type="evidence" value="ECO:0007669"/>
    <property type="project" value="TreeGrafter"/>
</dbReference>
<evidence type="ECO:0000313" key="3">
    <source>
        <dbReference type="Proteomes" id="UP000230233"/>
    </source>
</evidence>
<comment type="caution">
    <text evidence="2">The sequence shown here is derived from an EMBL/GenBank/DDBJ whole genome shotgun (WGS) entry which is preliminary data.</text>
</comment>
<dbReference type="Proteomes" id="UP000230233">
    <property type="component" value="Chromosome V"/>
</dbReference>
<dbReference type="EMBL" id="PDUG01000005">
    <property type="protein sequence ID" value="PIC29843.1"/>
    <property type="molecule type" value="Genomic_DNA"/>
</dbReference>
<feature type="transmembrane region" description="Helical" evidence="1">
    <location>
        <begin position="50"/>
        <end position="67"/>
    </location>
</feature>
<dbReference type="GO" id="GO:0038022">
    <property type="term" value="F:G protein-coupled olfactory receptor activity"/>
    <property type="evidence" value="ECO:0007669"/>
    <property type="project" value="TreeGrafter"/>
</dbReference>
<name>A0A2G5TRH5_9PELO</name>
<dbReference type="AlphaFoldDB" id="A0A2G5TRH5"/>
<proteinExistence type="predicted"/>
<keyword evidence="3" id="KW-1185">Reference proteome</keyword>
<feature type="transmembrane region" description="Helical" evidence="1">
    <location>
        <begin position="18"/>
        <end position="44"/>
    </location>
</feature>
<keyword evidence="1" id="KW-0472">Membrane</keyword>
<keyword evidence="1" id="KW-1133">Transmembrane helix</keyword>
<gene>
    <name evidence="2" type="primary">Cnig_chr_V.g21293</name>
    <name evidence="2" type="ORF">B9Z55_021293</name>
</gene>
<dbReference type="STRING" id="1611254.A0A2G5TRH5"/>
<dbReference type="PANTHER" id="PTHR22943:SF84">
    <property type="entry name" value="SEVEN TM RECEPTOR"/>
    <property type="match status" value="1"/>
</dbReference>
<organism evidence="2 3">
    <name type="scientific">Caenorhabditis nigoni</name>
    <dbReference type="NCBI Taxonomy" id="1611254"/>
    <lineage>
        <taxon>Eukaryota</taxon>
        <taxon>Metazoa</taxon>
        <taxon>Ecdysozoa</taxon>
        <taxon>Nematoda</taxon>
        <taxon>Chromadorea</taxon>
        <taxon>Rhabditida</taxon>
        <taxon>Rhabditina</taxon>
        <taxon>Rhabditomorpha</taxon>
        <taxon>Rhabditoidea</taxon>
        <taxon>Rhabditidae</taxon>
        <taxon>Peloderinae</taxon>
        <taxon>Caenorhabditis</taxon>
    </lineage>
</organism>
<dbReference type="OrthoDB" id="5869258at2759"/>
<sequence>MKVAISVSKITKNLHRQLFYALVMQTAIPILLLHIPVSGLFMFPILDSDLGFLTGFVTITIAVYPAIDPLPTMFIIENYRKAVFGFFTTVFCCRTSGHKMVETSSFAEGGGQQITMRTLAT</sequence>
<evidence type="ECO:0008006" key="4">
    <source>
        <dbReference type="Google" id="ProtNLM"/>
    </source>
</evidence>
<evidence type="ECO:0000313" key="2">
    <source>
        <dbReference type="EMBL" id="PIC29843.1"/>
    </source>
</evidence>
<dbReference type="InterPro" id="IPR019428">
    <property type="entry name" value="7TM_GPCR_serpentine_rcpt_Str"/>
</dbReference>
<dbReference type="PANTHER" id="PTHR22943">
    <property type="entry name" value="7-TRANSMEMBRANE DOMAIN RECEPTOR C.ELEGANS"/>
    <property type="match status" value="1"/>
</dbReference>